<dbReference type="AlphaFoldDB" id="A0A931E3I2"/>
<keyword evidence="1" id="KW-0472">Membrane</keyword>
<dbReference type="InterPro" id="IPR008972">
    <property type="entry name" value="Cupredoxin"/>
</dbReference>
<feature type="transmembrane region" description="Helical" evidence="1">
    <location>
        <begin position="22"/>
        <end position="41"/>
    </location>
</feature>
<evidence type="ECO:0000313" key="2">
    <source>
        <dbReference type="EMBL" id="MBG6121833.1"/>
    </source>
</evidence>
<protein>
    <submittedName>
        <fullName evidence="2">Plastocyanin</fullName>
    </submittedName>
</protein>
<dbReference type="Gene3D" id="2.60.40.420">
    <property type="entry name" value="Cupredoxins - blue copper proteins"/>
    <property type="match status" value="1"/>
</dbReference>
<accession>A0A931E3I2</accession>
<dbReference type="RefSeq" id="WP_196824319.1">
    <property type="nucleotide sequence ID" value="NZ_CP046980.1"/>
</dbReference>
<name>A0A931E3I2_9CORY</name>
<keyword evidence="1" id="KW-1133">Transmembrane helix</keyword>
<dbReference type="EMBL" id="JADOUE010000001">
    <property type="protein sequence ID" value="MBG6121833.1"/>
    <property type="molecule type" value="Genomic_DNA"/>
</dbReference>
<keyword evidence="1" id="KW-0812">Transmembrane</keyword>
<reference evidence="2" key="1">
    <citation type="submission" date="2020-11" db="EMBL/GenBank/DDBJ databases">
        <title>Sequencing the genomes of 1000 actinobacteria strains.</title>
        <authorList>
            <person name="Klenk H.-P."/>
        </authorList>
    </citation>
    <scope>NUCLEOTIDE SEQUENCE</scope>
    <source>
        <strain evidence="2">DSM 45632</strain>
    </source>
</reference>
<proteinExistence type="predicted"/>
<sequence length="148" mass="15790">MNLPLSPTGAGQRTAVSRRANAVAWVVVLLFVLVVGAATAISQGRQPSRPTTPVVADITIEGMHYSPDRVEVDPATPVVLRITNNDDRRHDLKIGSAYSGPIDPGKTVLYDFGTFADSTQGWCTMAGHKAQGMLFDVTVTTSGQLPQQ</sequence>
<comment type="caution">
    <text evidence="2">The sequence shown here is derived from an EMBL/GenBank/DDBJ whole genome shotgun (WGS) entry which is preliminary data.</text>
</comment>
<evidence type="ECO:0000256" key="1">
    <source>
        <dbReference type="SAM" id="Phobius"/>
    </source>
</evidence>
<dbReference type="Proteomes" id="UP000658613">
    <property type="component" value="Unassembled WGS sequence"/>
</dbReference>
<organism evidence="2 3">
    <name type="scientific">Corynebacterium aquatimens</name>
    <dbReference type="NCBI Taxonomy" id="1190508"/>
    <lineage>
        <taxon>Bacteria</taxon>
        <taxon>Bacillati</taxon>
        <taxon>Actinomycetota</taxon>
        <taxon>Actinomycetes</taxon>
        <taxon>Mycobacteriales</taxon>
        <taxon>Corynebacteriaceae</taxon>
        <taxon>Corynebacterium</taxon>
    </lineage>
</organism>
<dbReference type="SUPFAM" id="SSF49503">
    <property type="entry name" value="Cupredoxins"/>
    <property type="match status" value="1"/>
</dbReference>
<gene>
    <name evidence="2" type="ORF">IW254_000802</name>
</gene>
<evidence type="ECO:0000313" key="3">
    <source>
        <dbReference type="Proteomes" id="UP000658613"/>
    </source>
</evidence>
<keyword evidence="3" id="KW-1185">Reference proteome</keyword>